<dbReference type="AlphaFoldDB" id="A0A1E5QN87"/>
<accession>A0A1E5QN87</accession>
<comment type="caution">
    <text evidence="1">The sequence shown here is derived from an EMBL/GenBank/DDBJ whole genome shotgun (WGS) entry which is preliminary data.</text>
</comment>
<organism evidence="1">
    <name type="scientific">Desertifilum tharense IPPAS B-1220</name>
    <dbReference type="NCBI Taxonomy" id="1781255"/>
    <lineage>
        <taxon>Bacteria</taxon>
        <taxon>Bacillati</taxon>
        <taxon>Cyanobacteriota</taxon>
        <taxon>Cyanophyceae</taxon>
        <taxon>Desertifilales</taxon>
        <taxon>Desertifilaceae</taxon>
        <taxon>Desertifilum</taxon>
    </lineage>
</organism>
<dbReference type="Gene3D" id="1.20.120.20">
    <property type="entry name" value="Apolipoprotein"/>
    <property type="match status" value="1"/>
</dbReference>
<sequence>MNDISKDEMRERLGNIEQIRDLLFGSQVREFEKRFNELESSLSSYQQEMRDRLNQLTDDMTTELRAAVDSLEKKIKYLSLTTHEEVNDVRQTLDRTDRRIATRIDLLEQSFRDKATALREDLTQTETSLTQEIQTLKEQVLTDLESRFVGLQDGKVSRDDMAEIFFELCMKLKGSDFVPDLKEAADRQVKADFLLPEQKETIEHS</sequence>
<name>A0A1E5QN87_9CYAN</name>
<protein>
    <submittedName>
        <fullName evidence="1">Uncharacterized protein</fullName>
    </submittedName>
</protein>
<gene>
    <name evidence="1" type="ORF">BH720_05945</name>
</gene>
<dbReference type="OrthoDB" id="5623405at2"/>
<dbReference type="RefSeq" id="WP_069966256.1">
    <property type="nucleotide sequence ID" value="NZ_CM124774.1"/>
</dbReference>
<proteinExistence type="predicted"/>
<reference evidence="1" key="1">
    <citation type="submission" date="2016-09" db="EMBL/GenBank/DDBJ databases">
        <title>Draft genome of thermotolerant cyanobacterium Desertifilum sp. strain IPPAS B-1220.</title>
        <authorList>
            <person name="Sinetova M.A."/>
            <person name="Bolakhan K."/>
            <person name="Zayadan B.K."/>
            <person name="Mironov K.S."/>
            <person name="Ustinova V."/>
            <person name="Kupriyanova E.V."/>
            <person name="Sidorov R.A."/>
            <person name="Skrypnik A.N."/>
            <person name="Gogoleva N.E."/>
            <person name="Gogolev Y.V."/>
            <person name="Los D.A."/>
        </authorList>
    </citation>
    <scope>NUCLEOTIDE SEQUENCE [LARGE SCALE GENOMIC DNA]</scope>
    <source>
        <strain evidence="1">IPPAS B-1220</strain>
    </source>
</reference>
<dbReference type="SUPFAM" id="SSF58113">
    <property type="entry name" value="Apolipoprotein A-I"/>
    <property type="match status" value="1"/>
</dbReference>
<evidence type="ECO:0000313" key="1">
    <source>
        <dbReference type="EMBL" id="OEJ76098.1"/>
    </source>
</evidence>
<dbReference type="EMBL" id="MJGC01000041">
    <property type="protein sequence ID" value="OEJ76098.1"/>
    <property type="molecule type" value="Genomic_DNA"/>
</dbReference>